<dbReference type="Proteomes" id="UP001247754">
    <property type="component" value="Unassembled WGS sequence"/>
</dbReference>
<feature type="chain" id="PRO_5045528166" evidence="4">
    <location>
        <begin position="27"/>
        <end position="361"/>
    </location>
</feature>
<feature type="signal peptide" evidence="4">
    <location>
        <begin position="1"/>
        <end position="26"/>
    </location>
</feature>
<keyword evidence="7" id="KW-1185">Reference proteome</keyword>
<organism evidence="6 7">
    <name type="scientific">Ruixingdingia sedimenti</name>
    <dbReference type="NCBI Taxonomy" id="3073604"/>
    <lineage>
        <taxon>Bacteria</taxon>
        <taxon>Pseudomonadati</taxon>
        <taxon>Pseudomonadota</taxon>
        <taxon>Alphaproteobacteria</taxon>
        <taxon>Rhodobacterales</taxon>
        <taxon>Paracoccaceae</taxon>
        <taxon>Ruixingdingia</taxon>
    </lineage>
</organism>
<dbReference type="NCBIfam" id="NF008185">
    <property type="entry name" value="PRK10936.1"/>
    <property type="match status" value="1"/>
</dbReference>
<evidence type="ECO:0000256" key="4">
    <source>
        <dbReference type="SAM" id="SignalP"/>
    </source>
</evidence>
<evidence type="ECO:0000256" key="3">
    <source>
        <dbReference type="ARBA" id="ARBA00022729"/>
    </source>
</evidence>
<evidence type="ECO:0000259" key="5">
    <source>
        <dbReference type="Pfam" id="PF13407"/>
    </source>
</evidence>
<name>A0ABU1F6C2_9RHOB</name>
<accession>A0ABU1F6C2</accession>
<dbReference type="CDD" id="cd06306">
    <property type="entry name" value="PBP1_TorT-like"/>
    <property type="match status" value="1"/>
</dbReference>
<dbReference type="Pfam" id="PF13407">
    <property type="entry name" value="Peripla_BP_4"/>
    <property type="match status" value="1"/>
</dbReference>
<dbReference type="SUPFAM" id="SSF53822">
    <property type="entry name" value="Periplasmic binding protein-like I"/>
    <property type="match status" value="1"/>
</dbReference>
<dbReference type="Gene3D" id="3.40.50.2300">
    <property type="match status" value="2"/>
</dbReference>
<comment type="caution">
    <text evidence="6">The sequence shown here is derived from an EMBL/GenBank/DDBJ whole genome shotgun (WGS) entry which is preliminary data.</text>
</comment>
<evidence type="ECO:0000313" key="6">
    <source>
        <dbReference type="EMBL" id="MDR5652425.1"/>
    </source>
</evidence>
<dbReference type="InterPro" id="IPR025997">
    <property type="entry name" value="SBP_2_dom"/>
</dbReference>
<protein>
    <submittedName>
        <fullName evidence="6">TMAO reductase system periplasmic protein TorT</fullName>
    </submittedName>
</protein>
<reference evidence="6 7" key="1">
    <citation type="submission" date="2023-09" db="EMBL/GenBank/DDBJ databases">
        <title>Xinfangfangia sedmenti sp. nov., isolated the sedment.</title>
        <authorList>
            <person name="Xu L."/>
        </authorList>
    </citation>
    <scope>NUCLEOTIDE SEQUENCE [LARGE SCALE GENOMIC DNA]</scope>
    <source>
        <strain evidence="6 7">LG-4</strain>
    </source>
</reference>
<feature type="domain" description="Periplasmic binding protein" evidence="5">
    <location>
        <begin position="65"/>
        <end position="321"/>
    </location>
</feature>
<comment type="similarity">
    <text evidence="2">Belongs to the bacterial solute-binding protein 2 family.</text>
</comment>
<dbReference type="PANTHER" id="PTHR46847">
    <property type="entry name" value="D-ALLOSE-BINDING PERIPLASMIC PROTEIN-RELATED"/>
    <property type="match status" value="1"/>
</dbReference>
<dbReference type="RefSeq" id="WP_310456673.1">
    <property type="nucleotide sequence ID" value="NZ_JAVKPH010000006.1"/>
</dbReference>
<dbReference type="PANTHER" id="PTHR46847:SF1">
    <property type="entry name" value="D-ALLOSE-BINDING PERIPLASMIC PROTEIN-RELATED"/>
    <property type="match status" value="1"/>
</dbReference>
<keyword evidence="3 4" id="KW-0732">Signal</keyword>
<evidence type="ECO:0000256" key="1">
    <source>
        <dbReference type="ARBA" id="ARBA00004196"/>
    </source>
</evidence>
<evidence type="ECO:0000256" key="2">
    <source>
        <dbReference type="ARBA" id="ARBA00007639"/>
    </source>
</evidence>
<evidence type="ECO:0000313" key="7">
    <source>
        <dbReference type="Proteomes" id="UP001247754"/>
    </source>
</evidence>
<dbReference type="InterPro" id="IPR028082">
    <property type="entry name" value="Peripla_BP_I"/>
</dbReference>
<sequence length="361" mass="37695">MTKLRTLSALMGGIAAVSVLATGALAEDAWYPLEVEAIKAGATERAPAAYSPLSATEKASKNWQICVSLPHMKDPFFLAMNYGMVEEAKLLGVDVQTLDAGGYDKLANQISQIENCVAGGADAVVMVAVSQDGMDNLLGELKQKGIPVIDAINGVSSRDTAARVLTSPYDEGLRAGQYLAAKHPAGSETANVGWLPGPAGAGFVTAFDSGFQKGIEGSAIKVVETKHGDVGKEIQAALVEDMLQTHDDIDYVVGTAVMVEGALPLLRAKGVQDKVKLVSVYTTPGVHASLKAGQIEAAGAAPVVLTSRVILDTAVRVLENKVEFTDVGTLGKVYTVDTIGELDPLAVMAPARYAPVFSLDQ</sequence>
<dbReference type="EMBL" id="JAVKPH010000006">
    <property type="protein sequence ID" value="MDR5652425.1"/>
    <property type="molecule type" value="Genomic_DNA"/>
</dbReference>
<comment type="subcellular location">
    <subcellularLocation>
        <location evidence="1">Cell envelope</location>
    </subcellularLocation>
</comment>
<gene>
    <name evidence="6" type="primary">torT</name>
    <name evidence="6" type="ORF">RGD00_07410</name>
</gene>
<proteinExistence type="inferred from homology"/>